<gene>
    <name evidence="1" type="ORF">FEF27_02960</name>
</gene>
<dbReference type="OrthoDB" id="8687362at2"/>
<evidence type="ECO:0000313" key="2">
    <source>
        <dbReference type="Proteomes" id="UP000306544"/>
    </source>
</evidence>
<sequence length="245" mass="27768">MRAQRMTLMSVEEEIRGFARDLAADLDRLFDHLNRIASLVRQRLGAENAHERRWGPFQPDQLRMMEAEADQLLEQHPLVSGAGIIFDPDRIVSPEQLIPWRVRGERGAPEAYGFDFDEHSRDYYDFLQLPWFAEPKSTGAPKLTTPYVDFLGVDEYILTAAVPFADEHGFVGVAGSDIEVNTLEKVMMRAAKTVSGRFVLLGAQGRIVCSTTARFLPGELLEQNTERGHHLELPTQVPTLSLYWE</sequence>
<proteinExistence type="predicted"/>
<dbReference type="Pfam" id="PF22673">
    <property type="entry name" value="MCP-like_PDC_1"/>
    <property type="match status" value="1"/>
</dbReference>
<dbReference type="Gene3D" id="3.30.450.20">
    <property type="entry name" value="PAS domain"/>
    <property type="match status" value="1"/>
</dbReference>
<dbReference type="CDD" id="cd12913">
    <property type="entry name" value="PDC1_MCP_like"/>
    <property type="match status" value="1"/>
</dbReference>
<organism evidence="1 2">
    <name type="scientific">Nesterenkonia sphaerica</name>
    <dbReference type="NCBI Taxonomy" id="1804988"/>
    <lineage>
        <taxon>Bacteria</taxon>
        <taxon>Bacillati</taxon>
        <taxon>Actinomycetota</taxon>
        <taxon>Actinomycetes</taxon>
        <taxon>Micrococcales</taxon>
        <taxon>Micrococcaceae</taxon>
        <taxon>Nesterenkonia</taxon>
    </lineage>
</organism>
<dbReference type="Proteomes" id="UP000306544">
    <property type="component" value="Unassembled WGS sequence"/>
</dbReference>
<evidence type="ECO:0000313" key="1">
    <source>
        <dbReference type="EMBL" id="TLP78840.1"/>
    </source>
</evidence>
<dbReference type="AlphaFoldDB" id="A0A5R9AK70"/>
<name>A0A5R9AK70_9MICC</name>
<keyword evidence="2" id="KW-1185">Reference proteome</keyword>
<dbReference type="EMBL" id="VAWA01000003">
    <property type="protein sequence ID" value="TLP78840.1"/>
    <property type="molecule type" value="Genomic_DNA"/>
</dbReference>
<accession>A0A5R9AK70</accession>
<comment type="caution">
    <text evidence="1">The sequence shown here is derived from an EMBL/GenBank/DDBJ whole genome shotgun (WGS) entry which is preliminary data.</text>
</comment>
<protein>
    <recommendedName>
        <fullName evidence="3">Cache domain-containing protein</fullName>
    </recommendedName>
</protein>
<evidence type="ECO:0008006" key="3">
    <source>
        <dbReference type="Google" id="ProtNLM"/>
    </source>
</evidence>
<reference evidence="1 2" key="1">
    <citation type="submission" date="2019-05" db="EMBL/GenBank/DDBJ databases">
        <title>Nesterenkonia sp. GY239, isolated from the Southern Atlantic Ocean.</title>
        <authorList>
            <person name="Zhang G."/>
        </authorList>
    </citation>
    <scope>NUCLEOTIDE SEQUENCE [LARGE SCALE GENOMIC DNA]</scope>
    <source>
        <strain evidence="1 2">GY239</strain>
    </source>
</reference>